<evidence type="ECO:0000256" key="1">
    <source>
        <dbReference type="SAM" id="MobiDB-lite"/>
    </source>
</evidence>
<proteinExistence type="predicted"/>
<dbReference type="EMBL" id="VNIQ01000004">
    <property type="protein sequence ID" value="TYQ03889.1"/>
    <property type="molecule type" value="Genomic_DNA"/>
</dbReference>
<accession>A0A652YP46</accession>
<comment type="caution">
    <text evidence="2">The sequence shown here is derived from an EMBL/GenBank/DDBJ whole genome shotgun (WGS) entry which is preliminary data.</text>
</comment>
<name>A0A652YP46_NOCGL</name>
<sequence>MHFTMPRSSDVSDTRIFITEVTASAYCLQRKIIRYNSFEVSSVDRAEEEVDAFAHLQSQYPRSPRLSALPEYEGKSSTPMARPLPKSCEDHRKPQ</sequence>
<reference evidence="2" key="1">
    <citation type="submission" date="2019-07" db="EMBL/GenBank/DDBJ databases">
        <title>Genomic Encyclopedia of Type Strains, Phase IV (KMG-IV): sequencing the most valuable type-strain genomes for metagenomic binning, comparative biology and taxonomic classification.</title>
        <authorList>
            <person name="Goeker M."/>
        </authorList>
    </citation>
    <scope>NUCLEOTIDE SEQUENCE</scope>
    <source>
        <strain evidence="2">DSM 44596</strain>
    </source>
</reference>
<evidence type="ECO:0000313" key="2">
    <source>
        <dbReference type="EMBL" id="TYQ03889.1"/>
    </source>
</evidence>
<dbReference type="AlphaFoldDB" id="A0A652YP46"/>
<feature type="region of interest" description="Disordered" evidence="1">
    <location>
        <begin position="64"/>
        <end position="95"/>
    </location>
</feature>
<protein>
    <submittedName>
        <fullName evidence="2">Uncharacterized protein</fullName>
    </submittedName>
</protein>
<organism evidence="2">
    <name type="scientific">Nocardia globerula</name>
    <dbReference type="NCBI Taxonomy" id="1818"/>
    <lineage>
        <taxon>Bacteria</taxon>
        <taxon>Bacillati</taxon>
        <taxon>Actinomycetota</taxon>
        <taxon>Actinomycetes</taxon>
        <taxon>Mycobacteriales</taxon>
        <taxon>Nocardiaceae</taxon>
        <taxon>Nocardia</taxon>
    </lineage>
</organism>
<gene>
    <name evidence="2" type="ORF">FNL38_104258</name>
</gene>